<sequence length="67" mass="7716">MQTRQKIQWTIDHLGKDPYILARTTGVPVRVITDLLWGRVTIDHLRFIDAERLAVACDQRAPHPAKI</sequence>
<reference evidence="2 3" key="1">
    <citation type="submission" date="2015-03" db="EMBL/GenBank/DDBJ databases">
        <authorList>
            <person name="Zheng J."/>
            <person name="Ganezle M."/>
        </authorList>
    </citation>
    <scope>NUCLEOTIDE SEQUENCE [LARGE SCALE GENOMIC DNA]</scope>
    <source>
        <strain evidence="2 3">LP38</strain>
    </source>
</reference>
<dbReference type="Proteomes" id="UP000321691">
    <property type="component" value="Unassembled WGS sequence"/>
</dbReference>
<proteinExistence type="predicted"/>
<dbReference type="EMBL" id="BJZI01000020">
    <property type="protein sequence ID" value="GEO67121.1"/>
    <property type="molecule type" value="Genomic_DNA"/>
</dbReference>
<dbReference type="EMBL" id="JZCR01000025">
    <property type="protein sequence ID" value="KJW11696.1"/>
    <property type="molecule type" value="Genomic_DNA"/>
</dbReference>
<evidence type="ECO:0008006" key="5">
    <source>
        <dbReference type="Google" id="ProtNLM"/>
    </source>
</evidence>
<gene>
    <name evidence="1" type="ORF">LSP04_15400</name>
    <name evidence="2" type="ORF">VC81_12980</name>
</gene>
<evidence type="ECO:0000313" key="1">
    <source>
        <dbReference type="EMBL" id="GEO67121.1"/>
    </source>
</evidence>
<dbReference type="Proteomes" id="UP000033491">
    <property type="component" value="Unassembled WGS sequence"/>
</dbReference>
<dbReference type="AlphaFoldDB" id="A0A0F3RP11"/>
<comment type="caution">
    <text evidence="2">The sequence shown here is derived from an EMBL/GenBank/DDBJ whole genome shotgun (WGS) entry which is preliminary data.</text>
</comment>
<protein>
    <recommendedName>
        <fullName evidence="5">XRE family transcriptional regulator</fullName>
    </recommendedName>
</protein>
<evidence type="ECO:0000313" key="3">
    <source>
        <dbReference type="Proteomes" id="UP000033491"/>
    </source>
</evidence>
<name>A0A0F3RP11_9LACO</name>
<evidence type="ECO:0000313" key="4">
    <source>
        <dbReference type="Proteomes" id="UP000321691"/>
    </source>
</evidence>
<dbReference type="PATRIC" id="fig|216463.3.peg.1855"/>
<evidence type="ECO:0000313" key="2">
    <source>
        <dbReference type="EMBL" id="KJW11696.1"/>
    </source>
</evidence>
<keyword evidence="4" id="KW-1185">Reference proteome</keyword>
<dbReference type="RefSeq" id="WP_045808476.1">
    <property type="nucleotide sequence ID" value="NZ_BJZI01000020.1"/>
</dbReference>
<reference evidence="1 4" key="2">
    <citation type="submission" date="2019-07" db="EMBL/GenBank/DDBJ databases">
        <title>Whole genome shotgun sequence of Lactobacillus spicheri NBRC 107155.</title>
        <authorList>
            <person name="Hosoyama A."/>
            <person name="Uohara A."/>
            <person name="Ohji S."/>
            <person name="Ichikawa N."/>
        </authorList>
    </citation>
    <scope>NUCLEOTIDE SEQUENCE [LARGE SCALE GENOMIC DNA]</scope>
    <source>
        <strain evidence="1 4">NBRC 107155</strain>
    </source>
</reference>
<accession>A0A0F3RP11</accession>
<organism evidence="2 3">
    <name type="scientific">Levilactobacillus spicheri</name>
    <dbReference type="NCBI Taxonomy" id="216463"/>
    <lineage>
        <taxon>Bacteria</taxon>
        <taxon>Bacillati</taxon>
        <taxon>Bacillota</taxon>
        <taxon>Bacilli</taxon>
        <taxon>Lactobacillales</taxon>
        <taxon>Lactobacillaceae</taxon>
        <taxon>Levilactobacillus</taxon>
    </lineage>
</organism>